<dbReference type="InterPro" id="IPR039426">
    <property type="entry name" value="TonB-dep_rcpt-like"/>
</dbReference>
<keyword evidence="3 12" id="KW-1134">Transmembrane beta strand</keyword>
<dbReference type="Gene3D" id="2.40.170.20">
    <property type="entry name" value="TonB-dependent receptor, beta-barrel domain"/>
    <property type="match status" value="1"/>
</dbReference>
<keyword evidence="18" id="KW-1185">Reference proteome</keyword>
<dbReference type="RefSeq" id="WP_183819326.1">
    <property type="nucleotide sequence ID" value="NZ_JACHOB010000006.1"/>
</dbReference>
<evidence type="ECO:0000256" key="11">
    <source>
        <dbReference type="ARBA" id="ARBA00023237"/>
    </source>
</evidence>
<evidence type="ECO:0000259" key="16">
    <source>
        <dbReference type="Pfam" id="PF07715"/>
    </source>
</evidence>
<dbReference type="InterPro" id="IPR036942">
    <property type="entry name" value="Beta-barrel_TonB_sf"/>
</dbReference>
<evidence type="ECO:0000256" key="5">
    <source>
        <dbReference type="ARBA" id="ARBA00022692"/>
    </source>
</evidence>
<evidence type="ECO:0000256" key="3">
    <source>
        <dbReference type="ARBA" id="ARBA00022452"/>
    </source>
</evidence>
<dbReference type="AlphaFoldDB" id="A0A840I5G0"/>
<evidence type="ECO:0000256" key="14">
    <source>
        <dbReference type="SAM" id="SignalP"/>
    </source>
</evidence>
<dbReference type="InterPro" id="IPR037066">
    <property type="entry name" value="Plug_dom_sf"/>
</dbReference>
<name>A0A840I5G0_9PROT</name>
<evidence type="ECO:0000256" key="8">
    <source>
        <dbReference type="ARBA" id="ARBA00023065"/>
    </source>
</evidence>
<dbReference type="CDD" id="cd01347">
    <property type="entry name" value="ligand_gated_channel"/>
    <property type="match status" value="1"/>
</dbReference>
<keyword evidence="5 12" id="KW-0812">Transmembrane</keyword>
<feature type="domain" description="TonB-dependent receptor plug" evidence="16">
    <location>
        <begin position="65"/>
        <end position="163"/>
    </location>
</feature>
<dbReference type="EMBL" id="JACHOB010000006">
    <property type="protein sequence ID" value="MBB4660089.1"/>
    <property type="molecule type" value="Genomic_DNA"/>
</dbReference>
<comment type="subcellular location">
    <subcellularLocation>
        <location evidence="1 12">Cell outer membrane</location>
        <topology evidence="1 12">Multi-pass membrane protein</topology>
    </subcellularLocation>
</comment>
<evidence type="ECO:0000256" key="13">
    <source>
        <dbReference type="RuleBase" id="RU003357"/>
    </source>
</evidence>
<gene>
    <name evidence="17" type="ORF">GGQ59_002633</name>
</gene>
<dbReference type="GO" id="GO:0009279">
    <property type="term" value="C:cell outer membrane"/>
    <property type="evidence" value="ECO:0007669"/>
    <property type="project" value="UniProtKB-SubCell"/>
</dbReference>
<evidence type="ECO:0000256" key="12">
    <source>
        <dbReference type="PROSITE-ProRule" id="PRU01360"/>
    </source>
</evidence>
<evidence type="ECO:0000256" key="9">
    <source>
        <dbReference type="ARBA" id="ARBA00023077"/>
    </source>
</evidence>
<keyword evidence="6 14" id="KW-0732">Signal</keyword>
<evidence type="ECO:0000256" key="4">
    <source>
        <dbReference type="ARBA" id="ARBA00022496"/>
    </source>
</evidence>
<keyword evidence="2 12" id="KW-0813">Transport</keyword>
<evidence type="ECO:0000256" key="10">
    <source>
        <dbReference type="ARBA" id="ARBA00023136"/>
    </source>
</evidence>
<evidence type="ECO:0000256" key="6">
    <source>
        <dbReference type="ARBA" id="ARBA00022729"/>
    </source>
</evidence>
<comment type="caution">
    <text evidence="17">The sequence shown here is derived from an EMBL/GenBank/DDBJ whole genome shotgun (WGS) entry which is preliminary data.</text>
</comment>
<dbReference type="InterPro" id="IPR000531">
    <property type="entry name" value="Beta-barrel_TonB"/>
</dbReference>
<keyword evidence="7" id="KW-0408">Iron</keyword>
<dbReference type="PROSITE" id="PS52016">
    <property type="entry name" value="TONB_DEPENDENT_REC_3"/>
    <property type="match status" value="1"/>
</dbReference>
<sequence length="730" mass="78141">MPIDNRCQAGRVFSGTALALFAAGAGGVAQAGGESSVAEAQDIIVVEGEGFEKLAPDSPKYTADLIDTPRSVTVIGEDFLQNVAASSLTDALRTVPGITMAMGEGGQPFADRPFIRGSESTSGLLIDGLRDSSAQSRDVYNLQQIEVSRGPNGAFAGRGAPGGSINLVTKRAGADDFVEASAKYGNAEQKRATVDVNKALNDVVAIRLNAMWQDAEIPGRDGVYDDRWGIAPTITVGLDGPTRLDVSYEHYEGDGIIDYGHPLSLDTGMPVEGIDRDNFYGLFARDFHETELDSGIVEISHEFGDNLRLRNITRLARSSNAYIASNPDDSQGNVANGLVARIVKSTDSVTDTLVNQTDLTAQFATGGLGHSVAAGVEFSTEDTDRATYDVEQVAADGEPIGRGECDLVGAGAPSGYSCTDLFNPNPNDPWTGAITLNDPTRTEADTFGAYVFDTVTVTDQLLLNVGLRYDDFSTQTSTGLSNDDDFLTYQAGVVFKPRENGSVYASFGTSANPSGVTVGDGSENLSEQDQNLEPEKGRNYELGTKWAFYDERLSVEAAVFRTEIVDDHVAIEPGRGAPQDAVGKTRVQGVELSVIGQITPIWSVFAGYNYLDSEVVDGGPVGEDTEGNRLPNTPEHSASLWTVLAPTTNLSFGGGAQYQSERFGNTDNTRSVDGYWRLDAYGSYRFTDNVVLQLNVQNLTDERYYDRVYAAHMATIAPSRSISGTLRVAF</sequence>
<dbReference type="GO" id="GO:0015344">
    <property type="term" value="F:siderophore uptake transmembrane transporter activity"/>
    <property type="evidence" value="ECO:0007669"/>
    <property type="project" value="TreeGrafter"/>
</dbReference>
<keyword evidence="11 12" id="KW-0998">Cell outer membrane</keyword>
<evidence type="ECO:0000313" key="18">
    <source>
        <dbReference type="Proteomes" id="UP000563524"/>
    </source>
</evidence>
<reference evidence="17 18" key="1">
    <citation type="submission" date="2020-08" db="EMBL/GenBank/DDBJ databases">
        <title>Genomic Encyclopedia of Type Strains, Phase IV (KMG-IV): sequencing the most valuable type-strain genomes for metagenomic binning, comparative biology and taxonomic classification.</title>
        <authorList>
            <person name="Goeker M."/>
        </authorList>
    </citation>
    <scope>NUCLEOTIDE SEQUENCE [LARGE SCALE GENOMIC DNA]</scope>
    <source>
        <strain evidence="17 18">DSM 102850</strain>
    </source>
</reference>
<keyword evidence="17" id="KW-0675">Receptor</keyword>
<dbReference type="Gene3D" id="2.170.130.10">
    <property type="entry name" value="TonB-dependent receptor, plug domain"/>
    <property type="match status" value="1"/>
</dbReference>
<evidence type="ECO:0000256" key="7">
    <source>
        <dbReference type="ARBA" id="ARBA00023004"/>
    </source>
</evidence>
<dbReference type="SUPFAM" id="SSF56935">
    <property type="entry name" value="Porins"/>
    <property type="match status" value="1"/>
</dbReference>
<dbReference type="Pfam" id="PF07715">
    <property type="entry name" value="Plug"/>
    <property type="match status" value="1"/>
</dbReference>
<dbReference type="PANTHER" id="PTHR32552:SF89">
    <property type="entry name" value="CATECHOLATE SIDEROPHORE RECEPTOR FIU"/>
    <property type="match status" value="1"/>
</dbReference>
<feature type="signal peptide" evidence="14">
    <location>
        <begin position="1"/>
        <end position="31"/>
    </location>
</feature>
<organism evidence="17 18">
    <name type="scientific">Parvularcula dongshanensis</name>
    <dbReference type="NCBI Taxonomy" id="1173995"/>
    <lineage>
        <taxon>Bacteria</taxon>
        <taxon>Pseudomonadati</taxon>
        <taxon>Pseudomonadota</taxon>
        <taxon>Alphaproteobacteria</taxon>
        <taxon>Parvularculales</taxon>
        <taxon>Parvularculaceae</taxon>
        <taxon>Parvularcula</taxon>
    </lineage>
</organism>
<dbReference type="InterPro" id="IPR012910">
    <property type="entry name" value="Plug_dom"/>
</dbReference>
<evidence type="ECO:0000259" key="15">
    <source>
        <dbReference type="Pfam" id="PF00593"/>
    </source>
</evidence>
<feature type="domain" description="TonB-dependent receptor-like beta-barrel" evidence="15">
    <location>
        <begin position="238"/>
        <end position="699"/>
    </location>
</feature>
<feature type="chain" id="PRO_5032399198" evidence="14">
    <location>
        <begin position="32"/>
        <end position="730"/>
    </location>
</feature>
<proteinExistence type="inferred from homology"/>
<dbReference type="PANTHER" id="PTHR32552">
    <property type="entry name" value="FERRICHROME IRON RECEPTOR-RELATED"/>
    <property type="match status" value="1"/>
</dbReference>
<keyword evidence="4" id="KW-0410">Iron transport</keyword>
<keyword evidence="8" id="KW-0406">Ion transport</keyword>
<protein>
    <submittedName>
        <fullName evidence="17">Catecholate siderophore receptor</fullName>
    </submittedName>
</protein>
<accession>A0A840I5G0</accession>
<keyword evidence="10 12" id="KW-0472">Membrane</keyword>
<dbReference type="Proteomes" id="UP000563524">
    <property type="component" value="Unassembled WGS sequence"/>
</dbReference>
<evidence type="ECO:0000256" key="2">
    <source>
        <dbReference type="ARBA" id="ARBA00022448"/>
    </source>
</evidence>
<evidence type="ECO:0000256" key="1">
    <source>
        <dbReference type="ARBA" id="ARBA00004571"/>
    </source>
</evidence>
<keyword evidence="9 13" id="KW-0798">TonB box</keyword>
<dbReference type="Pfam" id="PF00593">
    <property type="entry name" value="TonB_dep_Rec_b-barrel"/>
    <property type="match status" value="1"/>
</dbReference>
<evidence type="ECO:0000313" key="17">
    <source>
        <dbReference type="EMBL" id="MBB4660089.1"/>
    </source>
</evidence>
<comment type="similarity">
    <text evidence="12 13">Belongs to the TonB-dependent receptor family.</text>
</comment>